<feature type="domain" description="AB hydrolase-1" evidence="12">
    <location>
        <begin position="82"/>
        <end position="207"/>
    </location>
</feature>
<evidence type="ECO:0000313" key="14">
    <source>
        <dbReference type="Proteomes" id="UP000482960"/>
    </source>
</evidence>
<comment type="catalytic activity">
    <reaction evidence="1">
        <text>Release of N-terminal proline from a peptide.</text>
        <dbReference type="EC" id="3.4.11.5"/>
    </reaction>
</comment>
<evidence type="ECO:0000313" key="13">
    <source>
        <dbReference type="EMBL" id="GFJ96011.1"/>
    </source>
</evidence>
<dbReference type="InterPro" id="IPR000073">
    <property type="entry name" value="AB_hydrolase_1"/>
</dbReference>
<evidence type="ECO:0000256" key="1">
    <source>
        <dbReference type="ARBA" id="ARBA00001585"/>
    </source>
</evidence>
<proteinExistence type="inferred from homology"/>
<sequence>MRATKLRRWLGIVLAGAMCVTLNPAQATAGSRPRLAGSAPCPGQPGFTCSYLTVPLDRRGSLPGQLRLRVAVADNAAAPRGTLLLLTGGPGQPGPGLLPRLRQRFSFLMNEYRLVLIDQRGTGEGAIDCPRLQVEVGSSDITPPSADAIRECARTLGRTRHHYTTADTVADLEDLRRALGVPRWTLDGVSYGTFTAQRYGLTFPGGCAGWCSTPWSRRTTRTRCTWPACAAPPLSCARRARNRTAASTRRRHSPVSCAATATASASSTWSSSPASSTRS</sequence>
<dbReference type="EC" id="3.4.11.5" evidence="4"/>
<dbReference type="InterPro" id="IPR029058">
    <property type="entry name" value="AB_hydrolase_fold"/>
</dbReference>
<dbReference type="PRINTS" id="PR00793">
    <property type="entry name" value="PROAMNOPTASE"/>
</dbReference>
<keyword evidence="14" id="KW-1185">Reference proteome</keyword>
<keyword evidence="6" id="KW-0963">Cytoplasm</keyword>
<evidence type="ECO:0000256" key="11">
    <source>
        <dbReference type="SAM" id="SignalP"/>
    </source>
</evidence>
<dbReference type="Gene3D" id="3.40.50.1820">
    <property type="entry name" value="alpha/beta hydrolase"/>
    <property type="match status" value="1"/>
</dbReference>
<feature type="chain" id="PRO_5039466425" description="prolyl aminopeptidase" evidence="11">
    <location>
        <begin position="30"/>
        <end position="279"/>
    </location>
</feature>
<dbReference type="Pfam" id="PF00561">
    <property type="entry name" value="Abhydrolase_1"/>
    <property type="match status" value="1"/>
</dbReference>
<feature type="signal peptide" evidence="11">
    <location>
        <begin position="1"/>
        <end position="29"/>
    </location>
</feature>
<dbReference type="Proteomes" id="UP000482960">
    <property type="component" value="Unassembled WGS sequence"/>
</dbReference>
<gene>
    <name evidence="13" type="ORF">Prum_096530</name>
</gene>
<reference evidence="13 14" key="1">
    <citation type="submission" date="2020-03" db="EMBL/GenBank/DDBJ databases">
        <title>Whole genome shotgun sequence of Phytohabitans rumicis NBRC 108638.</title>
        <authorList>
            <person name="Komaki H."/>
            <person name="Tamura T."/>
        </authorList>
    </citation>
    <scope>NUCLEOTIDE SEQUENCE [LARGE SCALE GENOMIC DNA]</scope>
    <source>
        <strain evidence="13 14">NBRC 108638</strain>
    </source>
</reference>
<dbReference type="EMBL" id="BLPG01000002">
    <property type="protein sequence ID" value="GFJ96011.1"/>
    <property type="molecule type" value="Genomic_DNA"/>
</dbReference>
<reference evidence="13 14" key="2">
    <citation type="submission" date="2020-03" db="EMBL/GenBank/DDBJ databases">
        <authorList>
            <person name="Ichikawa N."/>
            <person name="Kimura A."/>
            <person name="Kitahashi Y."/>
            <person name="Uohara A."/>
        </authorList>
    </citation>
    <scope>NUCLEOTIDE SEQUENCE [LARGE SCALE GENOMIC DNA]</scope>
    <source>
        <strain evidence="13 14">NBRC 108638</strain>
    </source>
</reference>
<keyword evidence="8" id="KW-0378">Hydrolase</keyword>
<keyword evidence="5" id="KW-0031">Aminopeptidase</keyword>
<dbReference type="PANTHER" id="PTHR43722:SF1">
    <property type="entry name" value="PROLINE IMINOPEPTIDASE"/>
    <property type="match status" value="1"/>
</dbReference>
<dbReference type="AlphaFoldDB" id="A0A6V8LLY6"/>
<feature type="compositionally biased region" description="Low complexity" evidence="10">
    <location>
        <begin position="256"/>
        <end position="279"/>
    </location>
</feature>
<protein>
    <recommendedName>
        <fullName evidence="4">prolyl aminopeptidase</fullName>
        <ecNumber evidence="4">3.4.11.5</ecNumber>
    </recommendedName>
    <alternativeName>
        <fullName evidence="9">Prolyl aminopeptidase</fullName>
    </alternativeName>
</protein>
<dbReference type="InterPro" id="IPR002410">
    <property type="entry name" value="Peptidase_S33"/>
</dbReference>
<evidence type="ECO:0000256" key="5">
    <source>
        <dbReference type="ARBA" id="ARBA00022438"/>
    </source>
</evidence>
<dbReference type="GO" id="GO:0006508">
    <property type="term" value="P:proteolysis"/>
    <property type="evidence" value="ECO:0007669"/>
    <property type="project" value="UniProtKB-KW"/>
</dbReference>
<accession>A0A6V8LLY6</accession>
<feature type="region of interest" description="Disordered" evidence="10">
    <location>
        <begin position="241"/>
        <end position="279"/>
    </location>
</feature>
<evidence type="ECO:0000256" key="10">
    <source>
        <dbReference type="SAM" id="MobiDB-lite"/>
    </source>
</evidence>
<evidence type="ECO:0000256" key="3">
    <source>
        <dbReference type="ARBA" id="ARBA00010088"/>
    </source>
</evidence>
<evidence type="ECO:0000256" key="7">
    <source>
        <dbReference type="ARBA" id="ARBA00022670"/>
    </source>
</evidence>
<evidence type="ECO:0000256" key="6">
    <source>
        <dbReference type="ARBA" id="ARBA00022490"/>
    </source>
</evidence>
<comment type="subcellular location">
    <subcellularLocation>
        <location evidence="2">Cytoplasm</location>
    </subcellularLocation>
</comment>
<keyword evidence="11" id="KW-0732">Signal</keyword>
<evidence type="ECO:0000256" key="2">
    <source>
        <dbReference type="ARBA" id="ARBA00004496"/>
    </source>
</evidence>
<dbReference type="PANTHER" id="PTHR43722">
    <property type="entry name" value="PROLINE IMINOPEPTIDASE"/>
    <property type="match status" value="1"/>
</dbReference>
<comment type="similarity">
    <text evidence="3">Belongs to the peptidase S33 family.</text>
</comment>
<organism evidence="13 14">
    <name type="scientific">Phytohabitans rumicis</name>
    <dbReference type="NCBI Taxonomy" id="1076125"/>
    <lineage>
        <taxon>Bacteria</taxon>
        <taxon>Bacillati</taxon>
        <taxon>Actinomycetota</taxon>
        <taxon>Actinomycetes</taxon>
        <taxon>Micromonosporales</taxon>
        <taxon>Micromonosporaceae</taxon>
    </lineage>
</organism>
<comment type="caution">
    <text evidence="13">The sequence shown here is derived from an EMBL/GenBank/DDBJ whole genome shotgun (WGS) entry which is preliminary data.</text>
</comment>
<dbReference type="GO" id="GO:0005737">
    <property type="term" value="C:cytoplasm"/>
    <property type="evidence" value="ECO:0007669"/>
    <property type="project" value="UniProtKB-SubCell"/>
</dbReference>
<dbReference type="InterPro" id="IPR005944">
    <property type="entry name" value="Pro_iminopeptidase"/>
</dbReference>
<evidence type="ECO:0000259" key="12">
    <source>
        <dbReference type="Pfam" id="PF00561"/>
    </source>
</evidence>
<evidence type="ECO:0000256" key="8">
    <source>
        <dbReference type="ARBA" id="ARBA00022801"/>
    </source>
</evidence>
<name>A0A6V8LLY6_9ACTN</name>
<dbReference type="GO" id="GO:0004177">
    <property type="term" value="F:aminopeptidase activity"/>
    <property type="evidence" value="ECO:0007669"/>
    <property type="project" value="UniProtKB-KW"/>
</dbReference>
<feature type="compositionally biased region" description="Basic residues" evidence="10">
    <location>
        <begin position="241"/>
        <end position="253"/>
    </location>
</feature>
<evidence type="ECO:0000256" key="4">
    <source>
        <dbReference type="ARBA" id="ARBA00012568"/>
    </source>
</evidence>
<dbReference type="SUPFAM" id="SSF53474">
    <property type="entry name" value="alpha/beta-Hydrolases"/>
    <property type="match status" value="1"/>
</dbReference>
<keyword evidence="7" id="KW-0645">Protease</keyword>
<evidence type="ECO:0000256" key="9">
    <source>
        <dbReference type="ARBA" id="ARBA00029605"/>
    </source>
</evidence>